<feature type="domain" description="Solute-binding protein family 3/N-terminal" evidence="6">
    <location>
        <begin position="27"/>
        <end position="246"/>
    </location>
</feature>
<gene>
    <name evidence="8" type="ORF">ACFFNY_06080</name>
</gene>
<dbReference type="PANTHER" id="PTHR35936:SF17">
    <property type="entry name" value="ARGININE-BINDING EXTRACELLULAR PROTEIN ARTP"/>
    <property type="match status" value="1"/>
</dbReference>
<feature type="chain" id="PRO_5045808592" evidence="5">
    <location>
        <begin position="26"/>
        <end position="253"/>
    </location>
</feature>
<dbReference type="InterPro" id="IPR018313">
    <property type="entry name" value="SBP_3_CS"/>
</dbReference>
<evidence type="ECO:0000313" key="8">
    <source>
        <dbReference type="EMBL" id="MFB9751135.1"/>
    </source>
</evidence>
<reference evidence="8 9" key="1">
    <citation type="submission" date="2024-09" db="EMBL/GenBank/DDBJ databases">
        <authorList>
            <person name="Sun Q."/>
            <person name="Mori K."/>
        </authorList>
    </citation>
    <scope>NUCLEOTIDE SEQUENCE [LARGE SCALE GENOMIC DNA]</scope>
    <source>
        <strain evidence="8 9">JCM 12520</strain>
    </source>
</reference>
<sequence length="253" mass="27907">MNFGLRVITGLLLSAGLLLSGCAQSKTLKVGVENDFRPFTYMESGEHKGFEVELWEAIAQKGGLRYELVPMETQEISPALKSGKIDLAIAGMTVNKARKDELAFSDPYFQTGLVMLTTADNETIRSKDDLQGKTVATKLDSTSYVYAGSLPGLKEAKGYPDIDQAYADLLAKKADCVIFDERNIHDFMQHAGNGRVKLVGEVLNKESYAVAAKKRNRYLGSVNSAIEQVSRNGTYESLYMKWFGSEPRKLPGE</sequence>
<organism evidence="8 9">
    <name type="scientific">Paenibacillus hodogayensis</name>
    <dbReference type="NCBI Taxonomy" id="279208"/>
    <lineage>
        <taxon>Bacteria</taxon>
        <taxon>Bacillati</taxon>
        <taxon>Bacillota</taxon>
        <taxon>Bacilli</taxon>
        <taxon>Bacillales</taxon>
        <taxon>Paenibacillaceae</taxon>
        <taxon>Paenibacillus</taxon>
    </lineage>
</organism>
<evidence type="ECO:0000256" key="3">
    <source>
        <dbReference type="ARBA" id="ARBA00022729"/>
    </source>
</evidence>
<evidence type="ECO:0000313" key="9">
    <source>
        <dbReference type="Proteomes" id="UP001589619"/>
    </source>
</evidence>
<dbReference type="Pfam" id="PF00497">
    <property type="entry name" value="SBP_bac_3"/>
    <property type="match status" value="1"/>
</dbReference>
<evidence type="ECO:0000256" key="5">
    <source>
        <dbReference type="SAM" id="SignalP"/>
    </source>
</evidence>
<dbReference type="EMBL" id="JBHMAG010000004">
    <property type="protein sequence ID" value="MFB9751135.1"/>
    <property type="molecule type" value="Genomic_DNA"/>
</dbReference>
<feature type="domain" description="Ionotropic glutamate receptor C-terminal" evidence="7">
    <location>
        <begin position="27"/>
        <end position="245"/>
    </location>
</feature>
<keyword evidence="9" id="KW-1185">Reference proteome</keyword>
<name>A0ABV5VSA3_9BACL</name>
<proteinExistence type="inferred from homology"/>
<evidence type="ECO:0000259" key="6">
    <source>
        <dbReference type="SMART" id="SM00062"/>
    </source>
</evidence>
<dbReference type="PROSITE" id="PS51257">
    <property type="entry name" value="PROKAR_LIPOPROTEIN"/>
    <property type="match status" value="1"/>
</dbReference>
<dbReference type="InterPro" id="IPR001638">
    <property type="entry name" value="Solute-binding_3/MltF_N"/>
</dbReference>
<dbReference type="PROSITE" id="PS01039">
    <property type="entry name" value="SBP_BACTERIAL_3"/>
    <property type="match status" value="1"/>
</dbReference>
<comment type="caution">
    <text evidence="8">The sequence shown here is derived from an EMBL/GenBank/DDBJ whole genome shotgun (WGS) entry which is preliminary data.</text>
</comment>
<dbReference type="RefSeq" id="WP_344905980.1">
    <property type="nucleotide sequence ID" value="NZ_BAAAYO010000002.1"/>
</dbReference>
<protein>
    <submittedName>
        <fullName evidence="8">Transporter substrate-binding domain-containing protein</fullName>
    </submittedName>
</protein>
<evidence type="ECO:0000259" key="7">
    <source>
        <dbReference type="SMART" id="SM00079"/>
    </source>
</evidence>
<feature type="signal peptide" evidence="5">
    <location>
        <begin position="1"/>
        <end position="25"/>
    </location>
</feature>
<dbReference type="Proteomes" id="UP001589619">
    <property type="component" value="Unassembled WGS sequence"/>
</dbReference>
<accession>A0ABV5VSA3</accession>
<dbReference type="PANTHER" id="PTHR35936">
    <property type="entry name" value="MEMBRANE-BOUND LYTIC MUREIN TRANSGLYCOSYLASE F"/>
    <property type="match status" value="1"/>
</dbReference>
<evidence type="ECO:0000256" key="2">
    <source>
        <dbReference type="ARBA" id="ARBA00010333"/>
    </source>
</evidence>
<comment type="similarity">
    <text evidence="2 4">Belongs to the bacterial solute-binding protein 3 family.</text>
</comment>
<dbReference type="SMART" id="SM00062">
    <property type="entry name" value="PBPb"/>
    <property type="match status" value="1"/>
</dbReference>
<dbReference type="SUPFAM" id="SSF53850">
    <property type="entry name" value="Periplasmic binding protein-like II"/>
    <property type="match status" value="1"/>
</dbReference>
<comment type="subcellular location">
    <subcellularLocation>
        <location evidence="1">Cell envelope</location>
    </subcellularLocation>
</comment>
<dbReference type="InterPro" id="IPR001320">
    <property type="entry name" value="Iontro_rcpt_C"/>
</dbReference>
<dbReference type="Gene3D" id="3.40.190.10">
    <property type="entry name" value="Periplasmic binding protein-like II"/>
    <property type="match status" value="2"/>
</dbReference>
<keyword evidence="3 5" id="KW-0732">Signal</keyword>
<evidence type="ECO:0000256" key="1">
    <source>
        <dbReference type="ARBA" id="ARBA00004196"/>
    </source>
</evidence>
<evidence type="ECO:0000256" key="4">
    <source>
        <dbReference type="RuleBase" id="RU003744"/>
    </source>
</evidence>
<dbReference type="SMART" id="SM00079">
    <property type="entry name" value="PBPe"/>
    <property type="match status" value="1"/>
</dbReference>